<feature type="region of interest" description="Disordered" evidence="5">
    <location>
        <begin position="239"/>
        <end position="276"/>
    </location>
</feature>
<evidence type="ECO:0000256" key="3">
    <source>
        <dbReference type="ARBA" id="ARBA00022989"/>
    </source>
</evidence>
<dbReference type="Proteomes" id="UP001186944">
    <property type="component" value="Unassembled WGS sequence"/>
</dbReference>
<feature type="compositionally biased region" description="Polar residues" evidence="5">
    <location>
        <begin position="239"/>
        <end position="255"/>
    </location>
</feature>
<evidence type="ECO:0000256" key="1">
    <source>
        <dbReference type="ARBA" id="ARBA00004141"/>
    </source>
</evidence>
<feature type="transmembrane region" description="Helical" evidence="6">
    <location>
        <begin position="25"/>
        <end position="48"/>
    </location>
</feature>
<dbReference type="Gene3D" id="1.20.140.150">
    <property type="match status" value="1"/>
</dbReference>
<dbReference type="InterPro" id="IPR019372">
    <property type="entry name" value="LHFPL"/>
</dbReference>
<dbReference type="Pfam" id="PF10242">
    <property type="entry name" value="L_HMGIC_fpl"/>
    <property type="match status" value="1"/>
</dbReference>
<evidence type="ECO:0000256" key="5">
    <source>
        <dbReference type="SAM" id="MobiDB-lite"/>
    </source>
</evidence>
<sequence>MFNEREYNSDIQKLHHIQYKRNSRAITAVWAIFTACFVILNAVAFLQAQWLGDTDRSPGVGYFGLYEVCERLQIGGEYSCTGDFLDFSTISNDYFKVASILVGVCNLLFIFATLATLLFFFIKAVTVLRVCGWLELIGGVCLAIACIVYPAAWDDDNVRRICGGGADRFNTDRCEIRWAYILAIVLIFDAFILAGLAFMLAARQANLMPKYEKTKSPMVNGGFSSEISVTNEKPPLETSFVQASPETPSQSQTISKEVAVQPQEETPPQKDATPVTEELDVTEAVLTAVSADDVEPIIDDTEPIINDTEPKIDDTEPIISNTVDKVSVGSTEDIQL</sequence>
<accession>A0AA88YGQ4</accession>
<evidence type="ECO:0000313" key="8">
    <source>
        <dbReference type="Proteomes" id="UP001186944"/>
    </source>
</evidence>
<protein>
    <recommendedName>
        <fullName evidence="9">Lipoma HMGIC fusion partner-like 3 protein</fullName>
    </recommendedName>
</protein>
<evidence type="ECO:0000256" key="2">
    <source>
        <dbReference type="ARBA" id="ARBA00022692"/>
    </source>
</evidence>
<evidence type="ECO:0000256" key="6">
    <source>
        <dbReference type="SAM" id="Phobius"/>
    </source>
</evidence>
<proteinExistence type="predicted"/>
<name>A0AA88YGQ4_PINIB</name>
<comment type="subcellular location">
    <subcellularLocation>
        <location evidence="1">Membrane</location>
        <topology evidence="1">Multi-pass membrane protein</topology>
    </subcellularLocation>
</comment>
<feature type="transmembrane region" description="Helical" evidence="6">
    <location>
        <begin position="133"/>
        <end position="152"/>
    </location>
</feature>
<evidence type="ECO:0008006" key="9">
    <source>
        <dbReference type="Google" id="ProtNLM"/>
    </source>
</evidence>
<dbReference type="AlphaFoldDB" id="A0AA88YGQ4"/>
<feature type="transmembrane region" description="Helical" evidence="6">
    <location>
        <begin position="97"/>
        <end position="121"/>
    </location>
</feature>
<evidence type="ECO:0000256" key="4">
    <source>
        <dbReference type="ARBA" id="ARBA00023136"/>
    </source>
</evidence>
<dbReference type="PANTHER" id="PTHR12489:SF1">
    <property type="entry name" value="LP10272P"/>
    <property type="match status" value="1"/>
</dbReference>
<evidence type="ECO:0000313" key="7">
    <source>
        <dbReference type="EMBL" id="KAK3101381.1"/>
    </source>
</evidence>
<organism evidence="7 8">
    <name type="scientific">Pinctada imbricata</name>
    <name type="common">Atlantic pearl-oyster</name>
    <name type="synonym">Pinctada martensii</name>
    <dbReference type="NCBI Taxonomy" id="66713"/>
    <lineage>
        <taxon>Eukaryota</taxon>
        <taxon>Metazoa</taxon>
        <taxon>Spiralia</taxon>
        <taxon>Lophotrochozoa</taxon>
        <taxon>Mollusca</taxon>
        <taxon>Bivalvia</taxon>
        <taxon>Autobranchia</taxon>
        <taxon>Pteriomorphia</taxon>
        <taxon>Pterioida</taxon>
        <taxon>Pterioidea</taxon>
        <taxon>Pteriidae</taxon>
        <taxon>Pinctada</taxon>
    </lineage>
</organism>
<keyword evidence="3 6" id="KW-1133">Transmembrane helix</keyword>
<dbReference type="GO" id="GO:0007605">
    <property type="term" value="P:sensory perception of sound"/>
    <property type="evidence" value="ECO:0007669"/>
    <property type="project" value="TreeGrafter"/>
</dbReference>
<dbReference type="GO" id="GO:0005886">
    <property type="term" value="C:plasma membrane"/>
    <property type="evidence" value="ECO:0007669"/>
    <property type="project" value="TreeGrafter"/>
</dbReference>
<dbReference type="PANTHER" id="PTHR12489">
    <property type="entry name" value="LIPOMA HMGIC FUSION PARTNER-LIKE PROTEIN"/>
    <property type="match status" value="1"/>
</dbReference>
<keyword evidence="4 6" id="KW-0472">Membrane</keyword>
<comment type="caution">
    <text evidence="7">The sequence shown here is derived from an EMBL/GenBank/DDBJ whole genome shotgun (WGS) entry which is preliminary data.</text>
</comment>
<feature type="transmembrane region" description="Helical" evidence="6">
    <location>
        <begin position="178"/>
        <end position="201"/>
    </location>
</feature>
<gene>
    <name evidence="7" type="ORF">FSP39_003116</name>
</gene>
<keyword evidence="8" id="KW-1185">Reference proteome</keyword>
<keyword evidence="2 6" id="KW-0812">Transmembrane</keyword>
<dbReference type="EMBL" id="VSWD01000005">
    <property type="protein sequence ID" value="KAK3101381.1"/>
    <property type="molecule type" value="Genomic_DNA"/>
</dbReference>
<reference evidence="7" key="1">
    <citation type="submission" date="2019-08" db="EMBL/GenBank/DDBJ databases">
        <title>The improved chromosome-level genome for the pearl oyster Pinctada fucata martensii using PacBio sequencing and Hi-C.</title>
        <authorList>
            <person name="Zheng Z."/>
        </authorList>
    </citation>
    <scope>NUCLEOTIDE SEQUENCE</scope>
    <source>
        <strain evidence="7">ZZ-2019</strain>
        <tissue evidence="7">Adductor muscle</tissue>
    </source>
</reference>